<keyword evidence="1" id="KW-1133">Transmembrane helix</keyword>
<dbReference type="EMBL" id="BPPX01000040">
    <property type="protein sequence ID" value="GJC89367.1"/>
    <property type="molecule type" value="Genomic_DNA"/>
</dbReference>
<evidence type="ECO:0000256" key="1">
    <source>
        <dbReference type="SAM" id="Phobius"/>
    </source>
</evidence>
<dbReference type="Proteomes" id="UP001055172">
    <property type="component" value="Unassembled WGS sequence"/>
</dbReference>
<dbReference type="AlphaFoldDB" id="A0AA37LYF8"/>
<evidence type="ECO:0000313" key="3">
    <source>
        <dbReference type="Proteomes" id="UP001055172"/>
    </source>
</evidence>
<organism evidence="2 3">
    <name type="scientific">Colletotrichum liriopes</name>
    <dbReference type="NCBI Taxonomy" id="708192"/>
    <lineage>
        <taxon>Eukaryota</taxon>
        <taxon>Fungi</taxon>
        <taxon>Dikarya</taxon>
        <taxon>Ascomycota</taxon>
        <taxon>Pezizomycotina</taxon>
        <taxon>Sordariomycetes</taxon>
        <taxon>Hypocreomycetidae</taxon>
        <taxon>Glomerellales</taxon>
        <taxon>Glomerellaceae</taxon>
        <taxon>Colletotrichum</taxon>
        <taxon>Colletotrichum spaethianum species complex</taxon>
    </lineage>
</organism>
<name>A0AA37LYF8_9PEZI</name>
<evidence type="ECO:0000313" key="2">
    <source>
        <dbReference type="EMBL" id="GJC89367.1"/>
    </source>
</evidence>
<protein>
    <submittedName>
        <fullName evidence="2">Uncharacterized protein</fullName>
    </submittedName>
</protein>
<keyword evidence="3" id="KW-1185">Reference proteome</keyword>
<keyword evidence="1" id="KW-0472">Membrane</keyword>
<proteinExistence type="predicted"/>
<sequence length="128" mass="14045">MTDMIDLAAAGRRLLARVFFPVVTAAVIYYTCLPFKELPQTPPHPAQVRNTHINVACIASHTLCPLNPGAPPTPFELLNLDPSKPTFLQPNEGAYPGVLLHDGVMSTVLEAGLEFWMDNGWVQNDEYG</sequence>
<accession>A0AA37LYF8</accession>
<keyword evidence="1" id="KW-0812">Transmembrane</keyword>
<gene>
    <name evidence="2" type="ORF">ColLi_12205</name>
</gene>
<reference evidence="2 3" key="1">
    <citation type="submission" date="2021-07" db="EMBL/GenBank/DDBJ databases">
        <title>Genome data of Colletotrichum spaethianum.</title>
        <authorList>
            <person name="Utami Y.D."/>
            <person name="Hiruma K."/>
        </authorList>
    </citation>
    <scope>NUCLEOTIDE SEQUENCE [LARGE SCALE GENOMIC DNA]</scope>
    <source>
        <strain evidence="2 3">MAFF 242679</strain>
    </source>
</reference>
<feature type="transmembrane region" description="Helical" evidence="1">
    <location>
        <begin position="14"/>
        <end position="31"/>
    </location>
</feature>
<comment type="caution">
    <text evidence="2">The sequence shown here is derived from an EMBL/GenBank/DDBJ whole genome shotgun (WGS) entry which is preliminary data.</text>
</comment>